<protein>
    <submittedName>
        <fullName evidence="1">ORF52</fullName>
    </submittedName>
</protein>
<dbReference type="EMBL" id="MG271984">
    <property type="protein sequence ID" value="AUG72307.1"/>
    <property type="molecule type" value="Genomic_DNA"/>
</dbReference>
<dbReference type="RefSeq" id="YP_009447879.1">
    <property type="nucleotide sequence ID" value="NC_036579.1"/>
</dbReference>
<proteinExistence type="predicted"/>
<keyword evidence="2" id="KW-1185">Reference proteome</keyword>
<dbReference type="KEGG" id="vg:35414699"/>
<name>A0A2H5AJJ8_9VIRU</name>
<organism evidence="1">
    <name type="scientific">black bullhead herpesvirus</name>
    <dbReference type="NCBI Taxonomy" id="508441"/>
    <lineage>
        <taxon>Viruses</taxon>
        <taxon>Duplodnaviria</taxon>
        <taxon>Heunggongvirae</taxon>
        <taxon>Peploviricota</taxon>
        <taxon>Herviviricetes</taxon>
        <taxon>Herpesvirales</taxon>
        <taxon>Alloherpesviridae</taxon>
        <taxon>Ictavirus</taxon>
        <taxon>Ictavirus ictaluridallo2</taxon>
    </lineage>
</organism>
<sequence>MLLINQDVAIGNVRNIIKGCDADTAWDYLIRGNIIYSPLLNWDPVRENMGHVDVLMMATGPTQDSFVKLLGHAVECDESVAAHVRALRPVVETLIQQPIFNIFRIFKEMIPLQRYRKMILLFRQIQILQKFFSLEKNTTITVGNLEPDVDGVQLPRELVDATVYVQIPPHKTTPWFFGLVPIGRCRWKETPVKLEVVSF</sequence>
<dbReference type="GeneID" id="35414699"/>
<accession>A0A2H5AJJ8</accession>
<evidence type="ECO:0000313" key="1">
    <source>
        <dbReference type="EMBL" id="AUG72307.1"/>
    </source>
</evidence>
<dbReference type="OrthoDB" id="32216at10239"/>
<evidence type="ECO:0000313" key="2">
    <source>
        <dbReference type="Proteomes" id="UP000242696"/>
    </source>
</evidence>
<dbReference type="Proteomes" id="UP000242696">
    <property type="component" value="Segment"/>
</dbReference>
<reference evidence="1" key="1">
    <citation type="journal article" date="2018" name="Arch. Virol.">
        <title>Complete genome sequence and analysis of ictalurid herpesvirus 2.</title>
        <authorList>
            <person name="Borzak R."/>
            <person name="Haluk T."/>
            <person name="Bartha D."/>
            <person name="Doszpoly A."/>
        </authorList>
    </citation>
    <scope>NUCLEOTIDE SEQUENCE</scope>
    <source>
        <strain evidence="1">760/94</strain>
    </source>
</reference>